<keyword evidence="1" id="KW-0732">Signal</keyword>
<gene>
    <name evidence="2" type="ORF">CAUJ_LOCUS10988</name>
</gene>
<feature type="signal peptide" evidence="1">
    <location>
        <begin position="1"/>
        <end position="20"/>
    </location>
</feature>
<accession>A0A8S1HGH5</accession>
<proteinExistence type="predicted"/>
<comment type="caution">
    <text evidence="2">The sequence shown here is derived from an EMBL/GenBank/DDBJ whole genome shotgun (WGS) entry which is preliminary data.</text>
</comment>
<sequence length="118" mass="13982">MLKSLFSLLFLVFLVDLSSENNFGPACLPQRRNFKLYYPCEEETSISEELEARNDQMAKLRGEPSEFARSGFYDRLFRRWNTPASYSNDFIYWPNYGYNPNLPASGPYRYSNWFVKTE</sequence>
<evidence type="ECO:0000256" key="1">
    <source>
        <dbReference type="SAM" id="SignalP"/>
    </source>
</evidence>
<evidence type="ECO:0000313" key="3">
    <source>
        <dbReference type="Proteomes" id="UP000835052"/>
    </source>
</evidence>
<evidence type="ECO:0000313" key="2">
    <source>
        <dbReference type="EMBL" id="CAD6195069.1"/>
    </source>
</evidence>
<name>A0A8S1HGH5_9PELO</name>
<organism evidence="2 3">
    <name type="scientific">Caenorhabditis auriculariae</name>
    <dbReference type="NCBI Taxonomy" id="2777116"/>
    <lineage>
        <taxon>Eukaryota</taxon>
        <taxon>Metazoa</taxon>
        <taxon>Ecdysozoa</taxon>
        <taxon>Nematoda</taxon>
        <taxon>Chromadorea</taxon>
        <taxon>Rhabditida</taxon>
        <taxon>Rhabditina</taxon>
        <taxon>Rhabditomorpha</taxon>
        <taxon>Rhabditoidea</taxon>
        <taxon>Rhabditidae</taxon>
        <taxon>Peloderinae</taxon>
        <taxon>Caenorhabditis</taxon>
    </lineage>
</organism>
<protein>
    <submittedName>
        <fullName evidence="2">Uncharacterized protein</fullName>
    </submittedName>
</protein>
<dbReference type="EMBL" id="CAJGYM010000050">
    <property type="protein sequence ID" value="CAD6195069.1"/>
    <property type="molecule type" value="Genomic_DNA"/>
</dbReference>
<feature type="chain" id="PRO_5035785425" evidence="1">
    <location>
        <begin position="21"/>
        <end position="118"/>
    </location>
</feature>
<dbReference type="AlphaFoldDB" id="A0A8S1HGH5"/>
<reference evidence="2" key="1">
    <citation type="submission" date="2020-10" db="EMBL/GenBank/DDBJ databases">
        <authorList>
            <person name="Kikuchi T."/>
        </authorList>
    </citation>
    <scope>NUCLEOTIDE SEQUENCE</scope>
    <source>
        <strain evidence="2">NKZ352</strain>
    </source>
</reference>
<keyword evidence="3" id="KW-1185">Reference proteome</keyword>
<dbReference type="Proteomes" id="UP000835052">
    <property type="component" value="Unassembled WGS sequence"/>
</dbReference>
<dbReference type="OrthoDB" id="5819611at2759"/>